<dbReference type="InterPro" id="IPR018060">
    <property type="entry name" value="HTH_AraC"/>
</dbReference>
<evidence type="ECO:0000259" key="9">
    <source>
        <dbReference type="PROSITE" id="PS01124"/>
    </source>
</evidence>
<dbReference type="InterPro" id="IPR001789">
    <property type="entry name" value="Sig_transdc_resp-reg_receiver"/>
</dbReference>
<gene>
    <name evidence="11" type="ORF">ACFFJ8_24840</name>
</gene>
<evidence type="ECO:0000256" key="1">
    <source>
        <dbReference type="ARBA" id="ARBA00004496"/>
    </source>
</evidence>
<comment type="subcellular location">
    <subcellularLocation>
        <location evidence="1">Cytoplasm</location>
    </subcellularLocation>
</comment>
<dbReference type="Gene3D" id="1.10.10.60">
    <property type="entry name" value="Homeodomain-like"/>
    <property type="match status" value="2"/>
</dbReference>
<proteinExistence type="predicted"/>
<dbReference type="PROSITE" id="PS00041">
    <property type="entry name" value="HTH_ARAC_FAMILY_1"/>
    <property type="match status" value="1"/>
</dbReference>
<dbReference type="Pfam" id="PF00072">
    <property type="entry name" value="Response_reg"/>
    <property type="match status" value="1"/>
</dbReference>
<dbReference type="PANTHER" id="PTHR42713">
    <property type="entry name" value="HISTIDINE KINASE-RELATED"/>
    <property type="match status" value="1"/>
</dbReference>
<keyword evidence="5" id="KW-0805">Transcription regulation</keyword>
<dbReference type="InterPro" id="IPR051552">
    <property type="entry name" value="HptR"/>
</dbReference>
<dbReference type="SUPFAM" id="SSF46689">
    <property type="entry name" value="Homeodomain-like"/>
    <property type="match status" value="2"/>
</dbReference>
<sequence>MMNPSRDCFKMIIVDDEHEIRQGLKNADYASLNIEVVDVCENGLEALKSMDQSPVDILLTDIKMPLMDGLELIQKVSQRHPYTKKIVLSGYGDFEYAKRGIEYGVLDYLLKPLDFEDYYGVLAKTTAILNEEREKLLRQANLERKAKLSAHLLRKNFLGELLRSSLTEETIELDSASAEVMLEMDGTYAVCVLRFQSHPPRPSYDKDSEWGLIVFTLDNLLQDLWDENGYGYHYVDPYNGQCALIVANAEWIGSLEAGRTDLEGELDRIVKALRRFRGLFKSHLAYTIGPIVHRATRIRHSYLDAEFKFEDGPANEEAVRVVSENPSAGNETKTGQTNGKRMVLEVKRFIEHNYDRTITLDDVAKHVHLNASYLSYLFKEITGMNYIDYVTEFRIEKAKTILSESNWKIYEVGEMVGYENPRYFTLIFKKYTGQTPLEYRNTTYKSHAKDG</sequence>
<keyword evidence="2" id="KW-0963">Cytoplasm</keyword>
<dbReference type="CDD" id="cd17536">
    <property type="entry name" value="REC_YesN-like"/>
    <property type="match status" value="1"/>
</dbReference>
<evidence type="ECO:0000313" key="11">
    <source>
        <dbReference type="EMBL" id="MFC0394573.1"/>
    </source>
</evidence>
<dbReference type="PROSITE" id="PS50110">
    <property type="entry name" value="RESPONSE_REGULATORY"/>
    <property type="match status" value="1"/>
</dbReference>
<comment type="caution">
    <text evidence="11">The sequence shown here is derived from an EMBL/GenBank/DDBJ whole genome shotgun (WGS) entry which is preliminary data.</text>
</comment>
<dbReference type="InterPro" id="IPR009057">
    <property type="entry name" value="Homeodomain-like_sf"/>
</dbReference>
<dbReference type="PROSITE" id="PS01124">
    <property type="entry name" value="HTH_ARAC_FAMILY_2"/>
    <property type="match status" value="1"/>
</dbReference>
<feature type="domain" description="HTH araC/xylS-type" evidence="9">
    <location>
        <begin position="344"/>
        <end position="442"/>
    </location>
</feature>
<dbReference type="InterPro" id="IPR020449">
    <property type="entry name" value="Tscrpt_reg_AraC-type_HTH"/>
</dbReference>
<evidence type="ECO:0000256" key="6">
    <source>
        <dbReference type="ARBA" id="ARBA00023125"/>
    </source>
</evidence>
<accession>A0ABV6JJ34</accession>
<feature type="modified residue" description="4-aspartylphosphate" evidence="8">
    <location>
        <position position="61"/>
    </location>
</feature>
<evidence type="ECO:0000313" key="12">
    <source>
        <dbReference type="Proteomes" id="UP001589818"/>
    </source>
</evidence>
<feature type="domain" description="Response regulatory" evidence="10">
    <location>
        <begin position="10"/>
        <end position="126"/>
    </location>
</feature>
<dbReference type="Proteomes" id="UP001589818">
    <property type="component" value="Unassembled WGS sequence"/>
</dbReference>
<evidence type="ECO:0000256" key="5">
    <source>
        <dbReference type="ARBA" id="ARBA00023015"/>
    </source>
</evidence>
<dbReference type="Pfam" id="PF12833">
    <property type="entry name" value="HTH_18"/>
    <property type="match status" value="1"/>
</dbReference>
<keyword evidence="6" id="KW-0238">DNA-binding</keyword>
<dbReference type="PRINTS" id="PR00032">
    <property type="entry name" value="HTHARAC"/>
</dbReference>
<protein>
    <submittedName>
        <fullName evidence="11">Response regulator</fullName>
    </submittedName>
</protein>
<evidence type="ECO:0000256" key="4">
    <source>
        <dbReference type="ARBA" id="ARBA00023012"/>
    </source>
</evidence>
<evidence type="ECO:0000259" key="10">
    <source>
        <dbReference type="PROSITE" id="PS50110"/>
    </source>
</evidence>
<dbReference type="InterPro" id="IPR018062">
    <property type="entry name" value="HTH_AraC-typ_CS"/>
</dbReference>
<organism evidence="11 12">
    <name type="scientific">Paenibacillus mendelii</name>
    <dbReference type="NCBI Taxonomy" id="206163"/>
    <lineage>
        <taxon>Bacteria</taxon>
        <taxon>Bacillati</taxon>
        <taxon>Bacillota</taxon>
        <taxon>Bacilli</taxon>
        <taxon>Bacillales</taxon>
        <taxon>Paenibacillaceae</taxon>
        <taxon>Paenibacillus</taxon>
    </lineage>
</organism>
<dbReference type="RefSeq" id="WP_204815733.1">
    <property type="nucleotide sequence ID" value="NZ_JANHOF010000001.1"/>
</dbReference>
<dbReference type="EMBL" id="JBHLVF010000041">
    <property type="protein sequence ID" value="MFC0394573.1"/>
    <property type="molecule type" value="Genomic_DNA"/>
</dbReference>
<dbReference type="InterPro" id="IPR011006">
    <property type="entry name" value="CheY-like_superfamily"/>
</dbReference>
<keyword evidence="3 8" id="KW-0597">Phosphoprotein</keyword>
<evidence type="ECO:0000256" key="8">
    <source>
        <dbReference type="PROSITE-ProRule" id="PRU00169"/>
    </source>
</evidence>
<evidence type="ECO:0000256" key="3">
    <source>
        <dbReference type="ARBA" id="ARBA00022553"/>
    </source>
</evidence>
<keyword evidence="12" id="KW-1185">Reference proteome</keyword>
<dbReference type="PANTHER" id="PTHR42713:SF3">
    <property type="entry name" value="TRANSCRIPTIONAL REGULATORY PROTEIN HPTR"/>
    <property type="match status" value="1"/>
</dbReference>
<evidence type="ECO:0000256" key="2">
    <source>
        <dbReference type="ARBA" id="ARBA00022490"/>
    </source>
</evidence>
<dbReference type="SUPFAM" id="SSF52172">
    <property type="entry name" value="CheY-like"/>
    <property type="match status" value="1"/>
</dbReference>
<reference evidence="11 12" key="1">
    <citation type="submission" date="2024-09" db="EMBL/GenBank/DDBJ databases">
        <authorList>
            <person name="Sun Q."/>
            <person name="Mori K."/>
        </authorList>
    </citation>
    <scope>NUCLEOTIDE SEQUENCE [LARGE SCALE GENOMIC DNA]</scope>
    <source>
        <strain evidence="11 12">CCM 4839</strain>
    </source>
</reference>
<keyword evidence="7" id="KW-0804">Transcription</keyword>
<keyword evidence="4" id="KW-0902">Two-component regulatory system</keyword>
<dbReference type="SMART" id="SM00448">
    <property type="entry name" value="REC"/>
    <property type="match status" value="1"/>
</dbReference>
<evidence type="ECO:0000256" key="7">
    <source>
        <dbReference type="ARBA" id="ARBA00023163"/>
    </source>
</evidence>
<name>A0ABV6JJ34_9BACL</name>
<dbReference type="Gene3D" id="3.40.50.2300">
    <property type="match status" value="1"/>
</dbReference>
<dbReference type="SMART" id="SM00342">
    <property type="entry name" value="HTH_ARAC"/>
    <property type="match status" value="1"/>
</dbReference>